<dbReference type="Proteomes" id="UP000006180">
    <property type="component" value="Chromosome"/>
</dbReference>
<evidence type="ECO:0000256" key="1">
    <source>
        <dbReference type="SAM" id="MobiDB-lite"/>
    </source>
</evidence>
<feature type="compositionally biased region" description="Polar residues" evidence="1">
    <location>
        <begin position="31"/>
        <end position="40"/>
    </location>
</feature>
<gene>
    <name evidence="2" type="ORF">USDA257_c37060</name>
</gene>
<sequence>MQAPAIARPGLQPDRATMADGGRTAKRRILVSSSPASVDR</sequence>
<dbReference type="KEGG" id="sfd:USDA257_c37060"/>
<dbReference type="AlphaFoldDB" id="I3X8P9"/>
<organism evidence="2 3">
    <name type="scientific">Sinorhizobium fredii (strain USDA 257)</name>
    <dbReference type="NCBI Taxonomy" id="1185652"/>
    <lineage>
        <taxon>Bacteria</taxon>
        <taxon>Pseudomonadati</taxon>
        <taxon>Pseudomonadota</taxon>
        <taxon>Alphaproteobacteria</taxon>
        <taxon>Hyphomicrobiales</taxon>
        <taxon>Rhizobiaceae</taxon>
        <taxon>Sinorhizobium/Ensifer group</taxon>
        <taxon>Sinorhizobium</taxon>
    </lineage>
</organism>
<dbReference type="EMBL" id="CP003563">
    <property type="protein sequence ID" value="AFL52255.1"/>
    <property type="molecule type" value="Genomic_DNA"/>
</dbReference>
<dbReference type="HOGENOM" id="CLU_3296569_0_0_5"/>
<reference evidence="2 3" key="1">
    <citation type="journal article" date="2012" name="J. Bacteriol.">
        <title>Complete genome sequence of the broad-host-range strain Sinorhizobium fredii USDA257.</title>
        <authorList>
            <person name="Schuldes J."/>
            <person name="Rodriguez Orbegoso M."/>
            <person name="Schmeisser C."/>
            <person name="Krishnan H.B."/>
            <person name="Daniel R."/>
            <person name="Streit W.R."/>
        </authorList>
    </citation>
    <scope>NUCLEOTIDE SEQUENCE [LARGE SCALE GENOMIC DNA]</scope>
    <source>
        <strain evidence="2 3">USDA 257</strain>
    </source>
</reference>
<protein>
    <submittedName>
        <fullName evidence="2">Uncharacterized protein</fullName>
    </submittedName>
</protein>
<proteinExistence type="predicted"/>
<evidence type="ECO:0000313" key="2">
    <source>
        <dbReference type="EMBL" id="AFL52255.1"/>
    </source>
</evidence>
<evidence type="ECO:0000313" key="3">
    <source>
        <dbReference type="Proteomes" id="UP000006180"/>
    </source>
</evidence>
<dbReference type="PATRIC" id="fig|1185652.3.peg.3845"/>
<accession>I3X8P9</accession>
<feature type="region of interest" description="Disordered" evidence="1">
    <location>
        <begin position="1"/>
        <end position="40"/>
    </location>
</feature>
<dbReference type="STRING" id="1185652.USDA257_c37060"/>
<name>I3X8P9_SINF2</name>